<dbReference type="Proteomes" id="UP000574332">
    <property type="component" value="Unassembled WGS sequence"/>
</dbReference>
<sequence>MGKFDLYKVELKNLSPGVHEYEYFLENKFFVDIDGDEVQKGKVKVNLTVKRTSMVFDMNFQLEGIVYVPCDRCLDDMELPVSTQNKLVVKFGKEYAEESEEIVIIPEEEGEINLAWFIYEFIALAIPMKHIHAPGKCNKAMSSKLKKHTARRADDEDEFDEEAADEIVVDDDAADMPSDPRWDALKGLVENDNN</sequence>
<reference evidence="2 3" key="1">
    <citation type="submission" date="2020-07" db="EMBL/GenBank/DDBJ databases">
        <title>Genomic Encyclopedia of Type Strains, Phase IV (KMG-IV): sequencing the most valuable type-strain genomes for metagenomic binning, comparative biology and taxonomic classification.</title>
        <authorList>
            <person name="Goeker M."/>
        </authorList>
    </citation>
    <scope>NUCLEOTIDE SEQUENCE [LARGE SCALE GENOMIC DNA]</scope>
    <source>
        <strain evidence="2 3">DSM 23697</strain>
    </source>
</reference>
<feature type="compositionally biased region" description="Acidic residues" evidence="1">
    <location>
        <begin position="155"/>
        <end position="174"/>
    </location>
</feature>
<proteinExistence type="predicted"/>
<dbReference type="RefSeq" id="WP_179399727.1">
    <property type="nucleotide sequence ID" value="NZ_JACCCY010000003.1"/>
</dbReference>
<name>A0A8E2A705_9PORP</name>
<keyword evidence="3" id="KW-1185">Reference proteome</keyword>
<dbReference type="EMBL" id="JACCCY010000003">
    <property type="protein sequence ID" value="NYI50066.1"/>
    <property type="molecule type" value="Genomic_DNA"/>
</dbReference>
<dbReference type="Pfam" id="PF02620">
    <property type="entry name" value="YceD"/>
    <property type="match status" value="1"/>
</dbReference>
<dbReference type="InterPro" id="IPR003772">
    <property type="entry name" value="YceD"/>
</dbReference>
<evidence type="ECO:0000313" key="2">
    <source>
        <dbReference type="EMBL" id="NYI50066.1"/>
    </source>
</evidence>
<accession>A0A8E2A705</accession>
<gene>
    <name evidence="2" type="ORF">F5613_002196</name>
</gene>
<comment type="caution">
    <text evidence="2">The sequence shown here is derived from an EMBL/GenBank/DDBJ whole genome shotgun (WGS) entry which is preliminary data.</text>
</comment>
<evidence type="ECO:0000256" key="1">
    <source>
        <dbReference type="SAM" id="MobiDB-lite"/>
    </source>
</evidence>
<feature type="region of interest" description="Disordered" evidence="1">
    <location>
        <begin position="148"/>
        <end position="194"/>
    </location>
</feature>
<protein>
    <submittedName>
        <fullName evidence="2">Uncharacterized metal-binding protein YceD (DUF177 family)</fullName>
    </submittedName>
</protein>
<dbReference type="AlphaFoldDB" id="A0A8E2A705"/>
<organism evidence="2 3">
    <name type="scientific">Macellibacteroides fermentans</name>
    <dbReference type="NCBI Taxonomy" id="879969"/>
    <lineage>
        <taxon>Bacteria</taxon>
        <taxon>Pseudomonadati</taxon>
        <taxon>Bacteroidota</taxon>
        <taxon>Bacteroidia</taxon>
        <taxon>Bacteroidales</taxon>
        <taxon>Porphyromonadaceae</taxon>
        <taxon>Macellibacteroides</taxon>
    </lineage>
</organism>
<evidence type="ECO:0000313" key="3">
    <source>
        <dbReference type="Proteomes" id="UP000574332"/>
    </source>
</evidence>